<accession>A0A3G3LXZ3</accession>
<dbReference type="EMBL" id="MK016490">
    <property type="protein sequence ID" value="AYQ98979.1"/>
    <property type="molecule type" value="Genomic_DNA"/>
</dbReference>
<reference evidence="2 3" key="1">
    <citation type="submission" date="2018-10" db="EMBL/GenBank/DDBJ databases">
        <authorList>
            <person name="Rimple P.A."/>
            <person name="Stoner T.H."/>
            <person name="Garlena R.A."/>
            <person name="Russell D.A."/>
            <person name="Pope W.H."/>
            <person name="Jacobs-Sera D."/>
            <person name="Hatfull G.F."/>
        </authorList>
    </citation>
    <scope>NUCLEOTIDE SEQUENCE [LARGE SCALE GENOMIC DNA]</scope>
</reference>
<evidence type="ECO:0000256" key="1">
    <source>
        <dbReference type="SAM" id="MobiDB-lite"/>
    </source>
</evidence>
<dbReference type="RefSeq" id="YP_009842157.1">
    <property type="nucleotide sequence ID" value="NC_048739.1"/>
</dbReference>
<organism evidence="2 3">
    <name type="scientific">Arthrobacter phage Anjali</name>
    <dbReference type="NCBI Taxonomy" id="2484217"/>
    <lineage>
        <taxon>Viruses</taxon>
        <taxon>Duplodnaviria</taxon>
        <taxon>Heunggongvirae</taxon>
        <taxon>Uroviricota</taxon>
        <taxon>Caudoviricetes</taxon>
        <taxon>Anjalivirus</taxon>
        <taxon>Anjalivirus anjali</taxon>
    </lineage>
</organism>
<dbReference type="GeneID" id="55612373"/>
<dbReference type="KEGG" id="vg:55612373"/>
<dbReference type="Proteomes" id="UP000270032">
    <property type="component" value="Segment"/>
</dbReference>
<gene>
    <name evidence="2" type="primary">9</name>
    <name evidence="2" type="ORF">PBI_ANJALI_9</name>
</gene>
<proteinExistence type="predicted"/>
<sequence>MPTFEELMEQFRNPGEQGVPADFADQLQTTYQEEMSVRDAAVQDRDARIAEFDKEREAHNAEIRKLKAVNYDLMVSAPKPGETKPGEQNDNGESGAAGIDSLFE</sequence>
<evidence type="ECO:0000313" key="2">
    <source>
        <dbReference type="EMBL" id="AYQ98979.1"/>
    </source>
</evidence>
<keyword evidence="3" id="KW-1185">Reference proteome</keyword>
<name>A0A3G3LXZ3_9CAUD</name>
<evidence type="ECO:0000313" key="3">
    <source>
        <dbReference type="Proteomes" id="UP000270032"/>
    </source>
</evidence>
<feature type="region of interest" description="Disordered" evidence="1">
    <location>
        <begin position="76"/>
        <end position="104"/>
    </location>
</feature>
<protein>
    <submittedName>
        <fullName evidence="2">Uncharacterized protein</fullName>
    </submittedName>
</protein>